<keyword evidence="4" id="KW-1185">Reference proteome</keyword>
<name>A0ABU9DI78_9BACL</name>
<evidence type="ECO:0000313" key="4">
    <source>
        <dbReference type="Proteomes" id="UP001469365"/>
    </source>
</evidence>
<dbReference type="Pfam" id="PF14343">
    <property type="entry name" value="PrcB_C"/>
    <property type="match status" value="1"/>
</dbReference>
<feature type="chain" id="PRO_5046946082" evidence="1">
    <location>
        <begin position="26"/>
        <end position="300"/>
    </location>
</feature>
<dbReference type="Pfam" id="PF00395">
    <property type="entry name" value="SLH"/>
    <property type="match status" value="1"/>
</dbReference>
<keyword evidence="1" id="KW-0732">Signal</keyword>
<feature type="domain" description="SLH" evidence="2">
    <location>
        <begin position="150"/>
        <end position="213"/>
    </location>
</feature>
<reference evidence="3 4" key="1">
    <citation type="submission" date="2024-04" db="EMBL/GenBank/DDBJ databases">
        <title>draft genome sequnece of Paenibacillus filicis.</title>
        <authorList>
            <person name="Kim D.-U."/>
        </authorList>
    </citation>
    <scope>NUCLEOTIDE SEQUENCE [LARGE SCALE GENOMIC DNA]</scope>
    <source>
        <strain evidence="3 4">KACC14197</strain>
    </source>
</reference>
<protein>
    <submittedName>
        <fullName evidence="3">S-layer homology domain-containing protein</fullName>
    </submittedName>
</protein>
<dbReference type="Proteomes" id="UP001469365">
    <property type="component" value="Unassembled WGS sequence"/>
</dbReference>
<evidence type="ECO:0000256" key="1">
    <source>
        <dbReference type="SAM" id="SignalP"/>
    </source>
</evidence>
<dbReference type="PROSITE" id="PS51272">
    <property type="entry name" value="SLH"/>
    <property type="match status" value="3"/>
</dbReference>
<feature type="signal peptide" evidence="1">
    <location>
        <begin position="1"/>
        <end position="25"/>
    </location>
</feature>
<dbReference type="InterPro" id="IPR025748">
    <property type="entry name" value="PrcB_C_dom"/>
</dbReference>
<evidence type="ECO:0000259" key="2">
    <source>
        <dbReference type="PROSITE" id="PS51272"/>
    </source>
</evidence>
<evidence type="ECO:0000313" key="3">
    <source>
        <dbReference type="EMBL" id="MEK8127951.1"/>
    </source>
</evidence>
<dbReference type="EMBL" id="JBBPCC010000004">
    <property type="protein sequence ID" value="MEK8127951.1"/>
    <property type="molecule type" value="Genomic_DNA"/>
</dbReference>
<organism evidence="3 4">
    <name type="scientific">Paenibacillus filicis</name>
    <dbReference type="NCBI Taxonomy" id="669464"/>
    <lineage>
        <taxon>Bacteria</taxon>
        <taxon>Bacillati</taxon>
        <taxon>Bacillota</taxon>
        <taxon>Bacilli</taxon>
        <taxon>Bacillales</taxon>
        <taxon>Paenibacillaceae</taxon>
        <taxon>Paenibacillus</taxon>
    </lineage>
</organism>
<dbReference type="InterPro" id="IPR001119">
    <property type="entry name" value="SLH_dom"/>
</dbReference>
<gene>
    <name evidence="3" type="ORF">WMW72_08570</name>
</gene>
<dbReference type="RefSeq" id="WP_341415013.1">
    <property type="nucleotide sequence ID" value="NZ_JBBPCC010000004.1"/>
</dbReference>
<comment type="caution">
    <text evidence="3">The sequence shown here is derived from an EMBL/GenBank/DDBJ whole genome shotgun (WGS) entry which is preliminary data.</text>
</comment>
<accession>A0ABU9DI78</accession>
<sequence>MMKKTASLALTALLLSSVTFGSAFAFTDVEDGQRDAITALKDRGIVSGIDQQHFAPKGQISYAQSVQMIIKAMDLNLDTIRFIKAPLASDYFTQVNNDSWYADAFIIASVHGLPIPKDVNPNAAITREQFGNLLVSALEKKGDFALIKMFINIQDEDQLTPELQGSIQRLLLYRITQLDQNGQFHPKSELTRGEAASWVYNATQVLEAHAQKPPVEEKIAVSVDKVNDEVNKVTLTWAERPNAGYGIEITGIRFEKDQQAVITYKLHQPDPDKMYAQVISEAKVSTFLPAGYKAVAEAAH</sequence>
<feature type="domain" description="SLH" evidence="2">
    <location>
        <begin position="88"/>
        <end position="148"/>
    </location>
</feature>
<feature type="domain" description="SLH" evidence="2">
    <location>
        <begin position="20"/>
        <end position="83"/>
    </location>
</feature>
<proteinExistence type="predicted"/>